<organism evidence="3 4">
    <name type="scientific">Anaerobaca lacustris</name>
    <dbReference type="NCBI Taxonomy" id="3044600"/>
    <lineage>
        <taxon>Bacteria</taxon>
        <taxon>Pseudomonadati</taxon>
        <taxon>Planctomycetota</taxon>
        <taxon>Phycisphaerae</taxon>
        <taxon>Sedimentisphaerales</taxon>
        <taxon>Anaerobacaceae</taxon>
        <taxon>Anaerobaca</taxon>
    </lineage>
</organism>
<dbReference type="EMBL" id="JASCXX010000002">
    <property type="protein sequence ID" value="MDI6447890.1"/>
    <property type="molecule type" value="Genomic_DNA"/>
</dbReference>
<dbReference type="Proteomes" id="UP001431776">
    <property type="component" value="Unassembled WGS sequence"/>
</dbReference>
<evidence type="ECO:0000313" key="4">
    <source>
        <dbReference type="Proteomes" id="UP001431776"/>
    </source>
</evidence>
<evidence type="ECO:0000256" key="2">
    <source>
        <dbReference type="SAM" id="MobiDB-lite"/>
    </source>
</evidence>
<dbReference type="RefSeq" id="WP_349243301.1">
    <property type="nucleotide sequence ID" value="NZ_JASCXX010000002.1"/>
</dbReference>
<evidence type="ECO:0000313" key="3">
    <source>
        <dbReference type="EMBL" id="MDI6447890.1"/>
    </source>
</evidence>
<reference evidence="3" key="1">
    <citation type="submission" date="2023-05" db="EMBL/GenBank/DDBJ databases">
        <title>Anaerotaeda fermentans gen. nov., sp. nov., a novel anaerobic planctomycete of the new family within the order Sedimentisphaerales isolated from Taman Peninsula, Russia.</title>
        <authorList>
            <person name="Khomyakova M.A."/>
            <person name="Merkel A.Y."/>
            <person name="Slobodkin A.I."/>
        </authorList>
    </citation>
    <scope>NUCLEOTIDE SEQUENCE</scope>
    <source>
        <strain evidence="3">M17dextr</strain>
    </source>
</reference>
<feature type="coiled-coil region" evidence="1">
    <location>
        <begin position="27"/>
        <end position="54"/>
    </location>
</feature>
<sequence length="61" mass="6607">MGKKQEEAVKTPIKATSPRGRSFRVNAHDLEGRIAELEAGLAEARANLDAISTLLDKMSRG</sequence>
<keyword evidence="1" id="KW-0175">Coiled coil</keyword>
<protein>
    <submittedName>
        <fullName evidence="3">Uncharacterized protein</fullName>
    </submittedName>
</protein>
<comment type="caution">
    <text evidence="3">The sequence shown here is derived from an EMBL/GenBank/DDBJ whole genome shotgun (WGS) entry which is preliminary data.</text>
</comment>
<gene>
    <name evidence="3" type="ORF">QJ522_02445</name>
</gene>
<dbReference type="AlphaFoldDB" id="A0AAW6TTF9"/>
<name>A0AAW6TTF9_9BACT</name>
<feature type="region of interest" description="Disordered" evidence="2">
    <location>
        <begin position="1"/>
        <end position="20"/>
    </location>
</feature>
<evidence type="ECO:0000256" key="1">
    <source>
        <dbReference type="SAM" id="Coils"/>
    </source>
</evidence>
<keyword evidence="4" id="KW-1185">Reference proteome</keyword>
<accession>A0AAW6TTF9</accession>
<proteinExistence type="predicted"/>